<comment type="similarity">
    <text evidence="1">Belongs to the ATP-dependent AMP-binding enzyme family.</text>
</comment>
<dbReference type="InterPro" id="IPR045851">
    <property type="entry name" value="AMP-bd_C_sf"/>
</dbReference>
<keyword evidence="3" id="KW-0276">Fatty acid metabolism</keyword>
<dbReference type="Proteomes" id="UP000252479">
    <property type="component" value="Unassembled WGS sequence"/>
</dbReference>
<dbReference type="SUPFAM" id="SSF56801">
    <property type="entry name" value="Acetyl-CoA synthetase-like"/>
    <property type="match status" value="1"/>
</dbReference>
<evidence type="ECO:0000256" key="2">
    <source>
        <dbReference type="ARBA" id="ARBA00022598"/>
    </source>
</evidence>
<evidence type="ECO:0000256" key="3">
    <source>
        <dbReference type="ARBA" id="ARBA00022832"/>
    </source>
</evidence>
<evidence type="ECO:0000256" key="4">
    <source>
        <dbReference type="ARBA" id="ARBA00023098"/>
    </source>
</evidence>
<keyword evidence="7" id="KW-1185">Reference proteome</keyword>
<evidence type="ECO:0000256" key="1">
    <source>
        <dbReference type="ARBA" id="ARBA00006432"/>
    </source>
</evidence>
<dbReference type="EMBL" id="QPGL01000002">
    <property type="protein sequence ID" value="RCS70908.1"/>
    <property type="molecule type" value="Genomic_DNA"/>
</dbReference>
<evidence type="ECO:0000313" key="6">
    <source>
        <dbReference type="EMBL" id="RCS70908.1"/>
    </source>
</evidence>
<evidence type="ECO:0000313" key="7">
    <source>
        <dbReference type="Proteomes" id="UP000252479"/>
    </source>
</evidence>
<dbReference type="GO" id="GO:0016874">
    <property type="term" value="F:ligase activity"/>
    <property type="evidence" value="ECO:0007669"/>
    <property type="project" value="UniProtKB-KW"/>
</dbReference>
<keyword evidence="2" id="KW-0436">Ligase</keyword>
<reference evidence="6 7" key="1">
    <citation type="journal article" date="2017" name="Elife">
        <title>Extensive horizontal gene transfer in cheese-associated bacteria.</title>
        <authorList>
            <person name="Bonham K.S."/>
            <person name="Wolfe B.E."/>
            <person name="Dutton R.J."/>
        </authorList>
    </citation>
    <scope>NUCLEOTIDE SEQUENCE [LARGE SCALE GENOMIC DNA]</scope>
    <source>
        <strain evidence="6 7">JB196</strain>
    </source>
</reference>
<dbReference type="Pfam" id="PF13193">
    <property type="entry name" value="AMP-binding_C"/>
    <property type="match status" value="1"/>
</dbReference>
<dbReference type="PANTHER" id="PTHR43859">
    <property type="entry name" value="ACYL-ACTIVATING ENZYME"/>
    <property type="match status" value="1"/>
</dbReference>
<comment type="caution">
    <text evidence="6">The sequence shown here is derived from an EMBL/GenBank/DDBJ whole genome shotgun (WGS) entry which is preliminary data.</text>
</comment>
<gene>
    <name evidence="6" type="ORF">CIK83_11095</name>
</gene>
<accession>A0A368LJN8</accession>
<dbReference type="Gene3D" id="3.30.300.30">
    <property type="match status" value="1"/>
</dbReference>
<keyword evidence="4" id="KW-0443">Lipid metabolism</keyword>
<dbReference type="OrthoDB" id="9803968at2"/>
<organism evidence="6 7">
    <name type="scientific">Vibrio casei</name>
    <dbReference type="NCBI Taxonomy" id="673372"/>
    <lineage>
        <taxon>Bacteria</taxon>
        <taxon>Pseudomonadati</taxon>
        <taxon>Pseudomonadota</taxon>
        <taxon>Gammaproteobacteria</taxon>
        <taxon>Vibrionales</taxon>
        <taxon>Vibrionaceae</taxon>
        <taxon>Vibrio</taxon>
    </lineage>
</organism>
<dbReference type="PANTHER" id="PTHR43859:SF4">
    <property type="entry name" value="BUTANOATE--COA LIGASE AAE1-RELATED"/>
    <property type="match status" value="1"/>
</dbReference>
<proteinExistence type="inferred from homology"/>
<dbReference type="GO" id="GO:0006631">
    <property type="term" value="P:fatty acid metabolic process"/>
    <property type="evidence" value="ECO:0007669"/>
    <property type="project" value="UniProtKB-KW"/>
</dbReference>
<evidence type="ECO:0000259" key="5">
    <source>
        <dbReference type="Pfam" id="PF13193"/>
    </source>
</evidence>
<dbReference type="InterPro" id="IPR025110">
    <property type="entry name" value="AMP-bd_C"/>
</dbReference>
<feature type="domain" description="AMP-binding enzyme C-terminal" evidence="5">
    <location>
        <begin position="49"/>
        <end position="113"/>
    </location>
</feature>
<dbReference type="AlphaFoldDB" id="A0A368LJN8"/>
<sequence length="124" mass="14092">MQLLSHDADVTLPLLVTIDDENFQQGEKVTELDYEALINEGALDEPLNDIEEIAVIAIPDEKWGEVPCAFVKSHDFSSLTEQDIIDYSREYLAHFKAPKRIIFTSIPKTSTGKVQKFLLRDQVK</sequence>
<protein>
    <recommendedName>
        <fullName evidence="5">AMP-binding enzyme C-terminal domain-containing protein</fullName>
    </recommendedName>
</protein>
<name>A0A368LJN8_9VIBR</name>